<dbReference type="EMBL" id="JACHFF010000001">
    <property type="protein sequence ID" value="MBB6422304.1"/>
    <property type="molecule type" value="Genomic_DNA"/>
</dbReference>
<dbReference type="Proteomes" id="UP000534001">
    <property type="component" value="Unassembled WGS sequence"/>
</dbReference>
<dbReference type="RefSeq" id="WP_184280918.1">
    <property type="nucleotide sequence ID" value="NZ_BMCO01000001.1"/>
</dbReference>
<reference evidence="2 4" key="2">
    <citation type="submission" date="2020-08" db="EMBL/GenBank/DDBJ databases">
        <title>Genomic Encyclopedia of Type Strains, Phase IV (KMG-IV): sequencing the most valuable type-strain genomes for metagenomic binning, comparative biology and taxonomic classification.</title>
        <authorList>
            <person name="Goeker M."/>
        </authorList>
    </citation>
    <scope>NUCLEOTIDE SEQUENCE [LARGE SCALE GENOMIC DNA]</scope>
    <source>
        <strain evidence="2 4">DSM 22419</strain>
    </source>
</reference>
<accession>A0A6V7RLE7</accession>
<dbReference type="Pfam" id="PF05768">
    <property type="entry name" value="Glrx-like"/>
    <property type="match status" value="1"/>
</dbReference>
<name>A0A6V7RLE7_9STAP</name>
<comment type="caution">
    <text evidence="1">The sequence shown here is derived from an EMBL/GenBank/DDBJ whole genome shotgun (WGS) entry which is preliminary data.</text>
</comment>
<dbReference type="InterPro" id="IPR036249">
    <property type="entry name" value="Thioredoxin-like_sf"/>
</dbReference>
<keyword evidence="4" id="KW-1185">Reference proteome</keyword>
<dbReference type="EMBL" id="CAJEWA010000006">
    <property type="protein sequence ID" value="CAD2079004.1"/>
    <property type="molecule type" value="Genomic_DNA"/>
</dbReference>
<evidence type="ECO:0000313" key="3">
    <source>
        <dbReference type="Proteomes" id="UP000534001"/>
    </source>
</evidence>
<evidence type="ECO:0000313" key="1">
    <source>
        <dbReference type="EMBL" id="CAD2079004.1"/>
    </source>
</evidence>
<dbReference type="SUPFAM" id="SSF52833">
    <property type="entry name" value="Thioredoxin-like"/>
    <property type="match status" value="1"/>
</dbReference>
<sequence>MLNLTYYTRDNCQLCNEGKLQIRLALSELRDNVVKLTEVNIDNDDELQEEYMVRIPVLSDGGNVIQEGILDFVTIYDYVKDNYRK</sequence>
<organism evidence="1 3">
    <name type="scientific">Jeotgalicoccus coquinae</name>
    <dbReference type="NCBI Taxonomy" id="709509"/>
    <lineage>
        <taxon>Bacteria</taxon>
        <taxon>Bacillati</taxon>
        <taxon>Bacillota</taxon>
        <taxon>Bacilli</taxon>
        <taxon>Bacillales</taxon>
        <taxon>Staphylococcaceae</taxon>
        <taxon>Jeotgalicoccus</taxon>
    </lineage>
</organism>
<evidence type="ECO:0000313" key="2">
    <source>
        <dbReference type="EMBL" id="MBB6422304.1"/>
    </source>
</evidence>
<evidence type="ECO:0000313" key="4">
    <source>
        <dbReference type="Proteomes" id="UP000545588"/>
    </source>
</evidence>
<dbReference type="Proteomes" id="UP000545588">
    <property type="component" value="Unassembled WGS sequence"/>
</dbReference>
<dbReference type="AlphaFoldDB" id="A0A6V7RLE7"/>
<dbReference type="InterPro" id="IPR008554">
    <property type="entry name" value="Glutaredoxin-like"/>
</dbReference>
<dbReference type="Gene3D" id="3.40.30.10">
    <property type="entry name" value="Glutaredoxin"/>
    <property type="match status" value="1"/>
</dbReference>
<protein>
    <submittedName>
        <fullName evidence="2">Peroxiredoxin</fullName>
    </submittedName>
</protein>
<proteinExistence type="predicted"/>
<gene>
    <name evidence="2" type="ORF">HNR41_000230</name>
    <name evidence="1" type="ORF">JEOCOQ751_01355</name>
</gene>
<reference evidence="1 3" key="1">
    <citation type="submission" date="2020-07" db="EMBL/GenBank/DDBJ databases">
        <authorList>
            <person name="Criscuolo A."/>
        </authorList>
    </citation>
    <scope>NUCLEOTIDE SEQUENCE [LARGE SCALE GENOMIC DNA]</scope>
    <source>
        <strain evidence="1">CIP111751</strain>
    </source>
</reference>